<dbReference type="Gene3D" id="3.40.50.1000">
    <property type="entry name" value="HAD superfamily/HAD-like"/>
    <property type="match status" value="1"/>
</dbReference>
<protein>
    <recommendedName>
        <fullName evidence="2">Polynucleotide kinase</fullName>
    </recommendedName>
</protein>
<dbReference type="SUPFAM" id="SSF56784">
    <property type="entry name" value="HAD-like"/>
    <property type="match status" value="1"/>
</dbReference>
<evidence type="ECO:0000313" key="1">
    <source>
        <dbReference type="EMBL" id="KKN68895.1"/>
    </source>
</evidence>
<gene>
    <name evidence="1" type="ORF">LCGC14_0446810</name>
</gene>
<dbReference type="EMBL" id="LAZR01000437">
    <property type="protein sequence ID" value="KKN68895.1"/>
    <property type="molecule type" value="Genomic_DNA"/>
</dbReference>
<organism evidence="1">
    <name type="scientific">marine sediment metagenome</name>
    <dbReference type="NCBI Taxonomy" id="412755"/>
    <lineage>
        <taxon>unclassified sequences</taxon>
        <taxon>metagenomes</taxon>
        <taxon>ecological metagenomes</taxon>
    </lineage>
</organism>
<name>A0A0F9SIX0_9ZZZZ</name>
<dbReference type="InterPro" id="IPR036412">
    <property type="entry name" value="HAD-like_sf"/>
</dbReference>
<proteinExistence type="predicted"/>
<sequence>MEWIGVDLDGTLAVMAPEGEWSSIQRDDGAWEVGAPIMPMVKRVRRWLAAGVRIKIVTARVAAPCGHSTVMAHVGLINAWCREHLKHTLPIVAEKDLSMLVLYDDRCVQVEENTGKILGVEPTFLT</sequence>
<comment type="caution">
    <text evidence="1">The sequence shown here is derived from an EMBL/GenBank/DDBJ whole genome shotgun (WGS) entry which is preliminary data.</text>
</comment>
<dbReference type="AlphaFoldDB" id="A0A0F9SIX0"/>
<dbReference type="InterPro" id="IPR023214">
    <property type="entry name" value="HAD_sf"/>
</dbReference>
<accession>A0A0F9SIX0</accession>
<evidence type="ECO:0008006" key="2">
    <source>
        <dbReference type="Google" id="ProtNLM"/>
    </source>
</evidence>
<reference evidence="1" key="1">
    <citation type="journal article" date="2015" name="Nature">
        <title>Complex archaea that bridge the gap between prokaryotes and eukaryotes.</title>
        <authorList>
            <person name="Spang A."/>
            <person name="Saw J.H."/>
            <person name="Jorgensen S.L."/>
            <person name="Zaremba-Niedzwiedzka K."/>
            <person name="Martijn J."/>
            <person name="Lind A.E."/>
            <person name="van Eijk R."/>
            <person name="Schleper C."/>
            <person name="Guy L."/>
            <person name="Ettema T.J."/>
        </authorList>
    </citation>
    <scope>NUCLEOTIDE SEQUENCE</scope>
</reference>